<organism evidence="4 5">
    <name type="scientific">Microbacterium azadirachtae</name>
    <dbReference type="NCBI Taxonomy" id="582680"/>
    <lineage>
        <taxon>Bacteria</taxon>
        <taxon>Bacillati</taxon>
        <taxon>Actinomycetota</taxon>
        <taxon>Actinomycetes</taxon>
        <taxon>Micrococcales</taxon>
        <taxon>Microbacteriaceae</taxon>
        <taxon>Microbacterium</taxon>
    </lineage>
</organism>
<name>A0A0F0KNG4_9MICO</name>
<proteinExistence type="predicted"/>
<dbReference type="RefSeq" id="WP_045251376.1">
    <property type="nucleotide sequence ID" value="NZ_CP099706.1"/>
</dbReference>
<gene>
    <name evidence="4" type="ORF">RL72_02702</name>
</gene>
<dbReference type="PROSITE" id="PS51257">
    <property type="entry name" value="PROKAR_LIPOPROTEIN"/>
    <property type="match status" value="1"/>
</dbReference>
<comment type="caution">
    <text evidence="4">The sequence shown here is derived from an EMBL/GenBank/DDBJ whole genome shotgun (WGS) entry which is preliminary data.</text>
</comment>
<dbReference type="GO" id="GO:0010181">
    <property type="term" value="F:FMN binding"/>
    <property type="evidence" value="ECO:0007669"/>
    <property type="project" value="InterPro"/>
</dbReference>
<dbReference type="Proteomes" id="UP000033448">
    <property type="component" value="Unassembled WGS sequence"/>
</dbReference>
<dbReference type="EMBL" id="JYIT01000082">
    <property type="protein sequence ID" value="KJL20776.1"/>
    <property type="molecule type" value="Genomic_DNA"/>
</dbReference>
<evidence type="ECO:0000259" key="3">
    <source>
        <dbReference type="Pfam" id="PF04205"/>
    </source>
</evidence>
<evidence type="ECO:0000256" key="1">
    <source>
        <dbReference type="SAM" id="MobiDB-lite"/>
    </source>
</evidence>
<protein>
    <recommendedName>
        <fullName evidence="3">FMN-binding domain-containing protein</fullName>
    </recommendedName>
</protein>
<evidence type="ECO:0000313" key="4">
    <source>
        <dbReference type="EMBL" id="KJL20776.1"/>
    </source>
</evidence>
<feature type="signal peptide" evidence="2">
    <location>
        <begin position="1"/>
        <end position="31"/>
    </location>
</feature>
<keyword evidence="5" id="KW-1185">Reference proteome</keyword>
<dbReference type="PATRIC" id="fig|582680.7.peg.2757"/>
<evidence type="ECO:0000256" key="2">
    <source>
        <dbReference type="SAM" id="SignalP"/>
    </source>
</evidence>
<dbReference type="Gene3D" id="3.90.1010.20">
    <property type="match status" value="1"/>
</dbReference>
<feature type="chain" id="PRO_5039286736" description="FMN-binding domain-containing protein" evidence="2">
    <location>
        <begin position="32"/>
        <end position="162"/>
    </location>
</feature>
<dbReference type="Pfam" id="PF04205">
    <property type="entry name" value="FMN_bind"/>
    <property type="match status" value="1"/>
</dbReference>
<dbReference type="GO" id="GO:0016020">
    <property type="term" value="C:membrane"/>
    <property type="evidence" value="ECO:0007669"/>
    <property type="project" value="InterPro"/>
</dbReference>
<evidence type="ECO:0000313" key="5">
    <source>
        <dbReference type="Proteomes" id="UP000033448"/>
    </source>
</evidence>
<keyword evidence="2" id="KW-0732">Signal</keyword>
<sequence>MKLSTPVRHGSALVGIAGTLLLAGCAAEASSAETTKDTTPPQNTATATPSATSGSSSSTGGAGTIYKDGTYTADGSYQTPETVEKISVSITVHDDAVTAVEVTGDPQAAETKHYQAQFIGGISAQVVGKKLDDISVSRVSGSSLTSKGFTQALDEIRTEAKR</sequence>
<dbReference type="AlphaFoldDB" id="A0A0F0KNG4"/>
<feature type="compositionally biased region" description="Low complexity" evidence="1">
    <location>
        <begin position="44"/>
        <end position="59"/>
    </location>
</feature>
<feature type="region of interest" description="Disordered" evidence="1">
    <location>
        <begin position="29"/>
        <end position="77"/>
    </location>
</feature>
<feature type="domain" description="FMN-binding" evidence="3">
    <location>
        <begin position="85"/>
        <end position="154"/>
    </location>
</feature>
<reference evidence="4 5" key="1">
    <citation type="submission" date="2015-02" db="EMBL/GenBank/DDBJ databases">
        <title>Draft genome sequences of ten Microbacterium spp. with emphasis on heavy metal contaminated environments.</title>
        <authorList>
            <person name="Corretto E."/>
        </authorList>
    </citation>
    <scope>NUCLEOTIDE SEQUENCE [LARGE SCALE GENOMIC DNA]</scope>
    <source>
        <strain evidence="4 5">DSM 23848</strain>
    </source>
</reference>
<dbReference type="InterPro" id="IPR007329">
    <property type="entry name" value="FMN-bd"/>
</dbReference>
<feature type="compositionally biased region" description="Polar residues" evidence="1">
    <location>
        <begin position="31"/>
        <end position="43"/>
    </location>
</feature>
<accession>A0A0F0KNG4</accession>
<dbReference type="OrthoDB" id="4232596at2"/>